<evidence type="ECO:0000313" key="1">
    <source>
        <dbReference type="EMBL" id="RDY11749.1"/>
    </source>
</evidence>
<name>A0A371I9N6_MUCPR</name>
<sequence>MLPPITFTDQDFVGVDLEQMILWSSRSKLNALGVIVSTPHFVMKFPSSIQQIVIVQADKKMAQQCYVNSLKVVNTWALTMRKENNIMENIEMDPRPLMEHGLEPIENL</sequence>
<dbReference type="EMBL" id="QJKJ01000588">
    <property type="protein sequence ID" value="RDY11749.1"/>
    <property type="molecule type" value="Genomic_DNA"/>
</dbReference>
<feature type="non-terminal residue" evidence="1">
    <location>
        <position position="1"/>
    </location>
</feature>
<dbReference type="Proteomes" id="UP000257109">
    <property type="component" value="Unassembled WGS sequence"/>
</dbReference>
<accession>A0A371I9N6</accession>
<protein>
    <submittedName>
        <fullName evidence="1">Uncharacterized protein</fullName>
    </submittedName>
</protein>
<organism evidence="1 2">
    <name type="scientific">Mucuna pruriens</name>
    <name type="common">Velvet bean</name>
    <name type="synonym">Dolichos pruriens</name>
    <dbReference type="NCBI Taxonomy" id="157652"/>
    <lineage>
        <taxon>Eukaryota</taxon>
        <taxon>Viridiplantae</taxon>
        <taxon>Streptophyta</taxon>
        <taxon>Embryophyta</taxon>
        <taxon>Tracheophyta</taxon>
        <taxon>Spermatophyta</taxon>
        <taxon>Magnoliopsida</taxon>
        <taxon>eudicotyledons</taxon>
        <taxon>Gunneridae</taxon>
        <taxon>Pentapetalae</taxon>
        <taxon>rosids</taxon>
        <taxon>fabids</taxon>
        <taxon>Fabales</taxon>
        <taxon>Fabaceae</taxon>
        <taxon>Papilionoideae</taxon>
        <taxon>50 kb inversion clade</taxon>
        <taxon>NPAAA clade</taxon>
        <taxon>indigoferoid/millettioid clade</taxon>
        <taxon>Phaseoleae</taxon>
        <taxon>Mucuna</taxon>
    </lineage>
</organism>
<evidence type="ECO:0000313" key="2">
    <source>
        <dbReference type="Proteomes" id="UP000257109"/>
    </source>
</evidence>
<gene>
    <name evidence="1" type="ORF">CR513_03536</name>
</gene>
<reference evidence="1" key="1">
    <citation type="submission" date="2018-05" db="EMBL/GenBank/DDBJ databases">
        <title>Draft genome of Mucuna pruriens seed.</title>
        <authorList>
            <person name="Nnadi N.E."/>
            <person name="Vos R."/>
            <person name="Hasami M.H."/>
            <person name="Devisetty U.K."/>
            <person name="Aguiy J.C."/>
        </authorList>
    </citation>
    <scope>NUCLEOTIDE SEQUENCE [LARGE SCALE GENOMIC DNA]</scope>
    <source>
        <strain evidence="1">JCA_2017</strain>
    </source>
</reference>
<dbReference type="AlphaFoldDB" id="A0A371I9N6"/>
<keyword evidence="2" id="KW-1185">Reference proteome</keyword>
<comment type="caution">
    <text evidence="1">The sequence shown here is derived from an EMBL/GenBank/DDBJ whole genome shotgun (WGS) entry which is preliminary data.</text>
</comment>
<proteinExistence type="predicted"/>